<dbReference type="PANTHER" id="PTHR42085:SF8">
    <property type="entry name" value="F-BOX DOMAIN-CONTAINING PROTEIN"/>
    <property type="match status" value="1"/>
</dbReference>
<dbReference type="PANTHER" id="PTHR42085">
    <property type="entry name" value="F-BOX DOMAIN-CONTAINING PROTEIN"/>
    <property type="match status" value="1"/>
</dbReference>
<dbReference type="OrthoDB" id="62952at2759"/>
<keyword evidence="3" id="KW-1185">Reference proteome</keyword>
<organism evidence="2 3">
    <name type="scientific">Calycina marina</name>
    <dbReference type="NCBI Taxonomy" id="1763456"/>
    <lineage>
        <taxon>Eukaryota</taxon>
        <taxon>Fungi</taxon>
        <taxon>Dikarya</taxon>
        <taxon>Ascomycota</taxon>
        <taxon>Pezizomycotina</taxon>
        <taxon>Leotiomycetes</taxon>
        <taxon>Helotiales</taxon>
        <taxon>Pezizellaceae</taxon>
        <taxon>Calycina</taxon>
    </lineage>
</organism>
<dbReference type="AlphaFoldDB" id="A0A9P8CH00"/>
<sequence>MIDLHELARQVESTIQDPERQNEAIKRLLFATARKHNRTLRELQCLKQELGRDDSPLNFLSLPREIRDEVYLYSLRPIGSATHVSLIPWYFLTAETYASMHKPPIPGLLTTSKQVYTEARDILYTKNIFYFDEPHEITEFAKDIGSVNSSIVQQISINAVFTTMKEPTVADGAMNLYTSKVRYPSDWARALNSSQLGNINHIKFSVESIYSINALSLLPMPNALQQAIERIFKRRRDVDILPRLSLKGFQHTVPEMFPKDWKVVREPNEGEIAAQRESEELGKSKEASGSGELANQHDHFSEEPVGEDNDGERSDYVTSHDGLD</sequence>
<accession>A0A9P8CH00</accession>
<feature type="compositionally biased region" description="Basic and acidic residues" evidence="1">
    <location>
        <begin position="269"/>
        <end position="286"/>
    </location>
</feature>
<dbReference type="InterPro" id="IPR038883">
    <property type="entry name" value="AN11006-like"/>
</dbReference>
<evidence type="ECO:0000256" key="1">
    <source>
        <dbReference type="SAM" id="MobiDB-lite"/>
    </source>
</evidence>
<evidence type="ECO:0000313" key="3">
    <source>
        <dbReference type="Proteomes" id="UP000887226"/>
    </source>
</evidence>
<reference evidence="2" key="1">
    <citation type="journal article" date="2021" name="IMA Fungus">
        <title>Genomic characterization of three marine fungi, including Emericellopsis atlantica sp. nov. with signatures of a generalist lifestyle and marine biomass degradation.</title>
        <authorList>
            <person name="Hagestad O.C."/>
            <person name="Hou L."/>
            <person name="Andersen J.H."/>
            <person name="Hansen E.H."/>
            <person name="Altermark B."/>
            <person name="Li C."/>
            <person name="Kuhnert E."/>
            <person name="Cox R.J."/>
            <person name="Crous P.W."/>
            <person name="Spatafora J.W."/>
            <person name="Lail K."/>
            <person name="Amirebrahimi M."/>
            <person name="Lipzen A."/>
            <person name="Pangilinan J."/>
            <person name="Andreopoulos W."/>
            <person name="Hayes R.D."/>
            <person name="Ng V."/>
            <person name="Grigoriev I.V."/>
            <person name="Jackson S.A."/>
            <person name="Sutton T.D.S."/>
            <person name="Dobson A.D.W."/>
            <person name="Rama T."/>
        </authorList>
    </citation>
    <scope>NUCLEOTIDE SEQUENCE</scope>
    <source>
        <strain evidence="2">TRa3180A</strain>
    </source>
</reference>
<name>A0A9P8CH00_9HELO</name>
<gene>
    <name evidence="2" type="ORF">BJ878DRAFT_42376</name>
</gene>
<evidence type="ECO:0000313" key="2">
    <source>
        <dbReference type="EMBL" id="KAG9244966.1"/>
    </source>
</evidence>
<dbReference type="Proteomes" id="UP000887226">
    <property type="component" value="Unassembled WGS sequence"/>
</dbReference>
<comment type="caution">
    <text evidence="2">The sequence shown here is derived from an EMBL/GenBank/DDBJ whole genome shotgun (WGS) entry which is preliminary data.</text>
</comment>
<proteinExistence type="predicted"/>
<protein>
    <submittedName>
        <fullName evidence="2">Uncharacterized protein</fullName>
    </submittedName>
</protein>
<feature type="region of interest" description="Disordered" evidence="1">
    <location>
        <begin position="269"/>
        <end position="324"/>
    </location>
</feature>
<dbReference type="EMBL" id="MU253873">
    <property type="protein sequence ID" value="KAG9244966.1"/>
    <property type="molecule type" value="Genomic_DNA"/>
</dbReference>